<keyword evidence="1" id="KW-0812">Transmembrane</keyword>
<dbReference type="Pfam" id="PF00892">
    <property type="entry name" value="EamA"/>
    <property type="match status" value="2"/>
</dbReference>
<evidence type="ECO:0000313" key="3">
    <source>
        <dbReference type="EMBL" id="PMP61045.1"/>
    </source>
</evidence>
<feature type="domain" description="EamA" evidence="2">
    <location>
        <begin position="157"/>
        <end position="291"/>
    </location>
</feature>
<dbReference type="EMBL" id="PNIE01000094">
    <property type="protein sequence ID" value="PMP61045.1"/>
    <property type="molecule type" value="Genomic_DNA"/>
</dbReference>
<evidence type="ECO:0000313" key="4">
    <source>
        <dbReference type="Proteomes" id="UP000235731"/>
    </source>
</evidence>
<dbReference type="InterPro" id="IPR037185">
    <property type="entry name" value="EmrE-like"/>
</dbReference>
<dbReference type="PANTHER" id="PTHR22911">
    <property type="entry name" value="ACYL-MALONYL CONDENSING ENZYME-RELATED"/>
    <property type="match status" value="1"/>
</dbReference>
<gene>
    <name evidence="3" type="ORF">C0197_06300</name>
</gene>
<dbReference type="Proteomes" id="UP000235731">
    <property type="component" value="Unassembled WGS sequence"/>
</dbReference>
<feature type="transmembrane region" description="Helical" evidence="1">
    <location>
        <begin position="247"/>
        <end position="268"/>
    </location>
</feature>
<proteinExistence type="predicted"/>
<organism evidence="3 4">
    <name type="scientific">Caldimicrobium thiodismutans</name>
    <dbReference type="NCBI Taxonomy" id="1653476"/>
    <lineage>
        <taxon>Bacteria</taxon>
        <taxon>Pseudomonadati</taxon>
        <taxon>Thermodesulfobacteriota</taxon>
        <taxon>Thermodesulfobacteria</taxon>
        <taxon>Thermodesulfobacteriales</taxon>
        <taxon>Thermodesulfobacteriaceae</taxon>
        <taxon>Caldimicrobium</taxon>
    </lineage>
</organism>
<dbReference type="AlphaFoldDB" id="A0A2N7PI39"/>
<dbReference type="InterPro" id="IPR000620">
    <property type="entry name" value="EamA_dom"/>
</dbReference>
<dbReference type="GO" id="GO:0016020">
    <property type="term" value="C:membrane"/>
    <property type="evidence" value="ECO:0007669"/>
    <property type="project" value="InterPro"/>
</dbReference>
<evidence type="ECO:0000259" key="2">
    <source>
        <dbReference type="Pfam" id="PF00892"/>
    </source>
</evidence>
<protein>
    <submittedName>
        <fullName evidence="3">EamA family transporter</fullName>
    </submittedName>
</protein>
<feature type="transmembrane region" description="Helical" evidence="1">
    <location>
        <begin position="66"/>
        <end position="85"/>
    </location>
</feature>
<feature type="transmembrane region" description="Helical" evidence="1">
    <location>
        <begin position="160"/>
        <end position="180"/>
    </location>
</feature>
<feature type="transmembrane region" description="Helical" evidence="1">
    <location>
        <begin position="220"/>
        <end position="241"/>
    </location>
</feature>
<keyword evidence="1" id="KW-0472">Membrane</keyword>
<feature type="transmembrane region" description="Helical" evidence="1">
    <location>
        <begin position="34"/>
        <end position="54"/>
    </location>
</feature>
<dbReference type="PANTHER" id="PTHR22911:SF137">
    <property type="entry name" value="SOLUTE CARRIER FAMILY 35 MEMBER G2-RELATED"/>
    <property type="match status" value="1"/>
</dbReference>
<name>A0A2N7PI39_9BACT</name>
<reference evidence="3 4" key="1">
    <citation type="submission" date="2018-01" db="EMBL/GenBank/DDBJ databases">
        <title>Metagenomic assembled genomes from two thermal pools in the Uzon Caldera, Kamchatka, Russia.</title>
        <authorList>
            <person name="Wilkins L."/>
            <person name="Ettinger C."/>
        </authorList>
    </citation>
    <scope>NUCLEOTIDE SEQUENCE [LARGE SCALE GENOMIC DNA]</scope>
    <source>
        <strain evidence="3">ZAV-15</strain>
    </source>
</reference>
<comment type="caution">
    <text evidence="3">The sequence shown here is derived from an EMBL/GenBank/DDBJ whole genome shotgun (WGS) entry which is preliminary data.</text>
</comment>
<feature type="domain" description="EamA" evidence="2">
    <location>
        <begin position="2"/>
        <end position="137"/>
    </location>
</feature>
<feature type="transmembrane region" description="Helical" evidence="1">
    <location>
        <begin position="186"/>
        <end position="208"/>
    </location>
</feature>
<feature type="transmembrane region" description="Helical" evidence="1">
    <location>
        <begin position="121"/>
        <end position="139"/>
    </location>
</feature>
<feature type="transmembrane region" description="Helical" evidence="1">
    <location>
        <begin position="97"/>
        <end position="115"/>
    </location>
</feature>
<accession>A0A2N7PI39</accession>
<evidence type="ECO:0000256" key="1">
    <source>
        <dbReference type="SAM" id="Phobius"/>
    </source>
</evidence>
<sequence length="294" mass="33483">MLWILYAILSGFFVALSDALSKKYFAKEGFIEMTVARTLGAFPFLFPFFLYFLINKGAYFYFTPNFIFVTLILLFLEIIATLFYTKGIEISPLSASLPFLSFTPVFIIFTGFFLLGERVSVAGAIGIFLIVVGAYFIHLPRISRGFLAPFKGIWEEKGSLYLLITALIYGITSVLGKMGLILSDPLFFAAFYFSLLSLATPLTLKIFYRVQVFSFCRKRLKEIFLVGGTQALMCFFHMLALNLVETAYMIALKRTSILFAVIFGWYFFRERHIGLRLGAAFLMFLGILLIAFFR</sequence>
<feature type="transmembrane region" description="Helical" evidence="1">
    <location>
        <begin position="6"/>
        <end position="22"/>
    </location>
</feature>
<dbReference type="SUPFAM" id="SSF103481">
    <property type="entry name" value="Multidrug resistance efflux transporter EmrE"/>
    <property type="match status" value="2"/>
</dbReference>
<keyword evidence="1" id="KW-1133">Transmembrane helix</keyword>
<feature type="transmembrane region" description="Helical" evidence="1">
    <location>
        <begin position="275"/>
        <end position="293"/>
    </location>
</feature>